<sequence length="221" mass="25026">MKLVDIAMFLVYVATYIVVIPVGVGAYYSKYLSRTGSILLLGLSIVLLLDLLLLLFDLTATLTFLYLFSIADVLMMATIFSLLIRRRKVRIVFLWLGLLLVPFITLDAFFISGLTNNGFSNAVAKAYILTIGLYYLSQVLQTDIHIPLARQPMFWISVGVVTYNLVGAFDLFREPLAGYSQTLYLQYYIFWSIITIGMYIGFAYAFWLSAYVETSTSRTDP</sequence>
<feature type="transmembrane region" description="Helical" evidence="1">
    <location>
        <begin position="38"/>
        <end position="56"/>
    </location>
</feature>
<keyword evidence="1" id="KW-0472">Membrane</keyword>
<dbReference type="EMBL" id="CP025096">
    <property type="protein sequence ID" value="AUD03684.1"/>
    <property type="molecule type" value="Genomic_DNA"/>
</dbReference>
<feature type="transmembrane region" description="Helical" evidence="1">
    <location>
        <begin position="152"/>
        <end position="172"/>
    </location>
</feature>
<feature type="transmembrane region" description="Helical" evidence="1">
    <location>
        <begin position="6"/>
        <end position="26"/>
    </location>
</feature>
<evidence type="ECO:0000313" key="3">
    <source>
        <dbReference type="Proteomes" id="UP000232883"/>
    </source>
</evidence>
<reference evidence="2 3" key="1">
    <citation type="submission" date="2017-11" db="EMBL/GenBank/DDBJ databases">
        <title>Taxonomic description and genome sequences of Spirosoma HA7 sp. nov., isolated from pollen microhabitat of Corylus avellana.</title>
        <authorList>
            <person name="Ambika Manirajan B."/>
            <person name="Suarez C."/>
            <person name="Ratering S."/>
            <person name="Geissler-Plaum R."/>
            <person name="Cardinale M."/>
            <person name="Sylvia S."/>
        </authorList>
    </citation>
    <scope>NUCLEOTIDE SEQUENCE [LARGE SCALE GENOMIC DNA]</scope>
    <source>
        <strain evidence="2 3">HA7</strain>
    </source>
</reference>
<proteinExistence type="predicted"/>
<feature type="transmembrane region" description="Helical" evidence="1">
    <location>
        <begin position="123"/>
        <end position="140"/>
    </location>
</feature>
<keyword evidence="3" id="KW-1185">Reference proteome</keyword>
<dbReference type="KEGG" id="spir:CWM47_18730"/>
<protein>
    <submittedName>
        <fullName evidence="2">Uncharacterized protein</fullName>
    </submittedName>
</protein>
<name>A0A2K8Z1J0_9BACT</name>
<feature type="transmembrane region" description="Helical" evidence="1">
    <location>
        <begin position="184"/>
        <end position="208"/>
    </location>
</feature>
<keyword evidence="1" id="KW-1133">Transmembrane helix</keyword>
<accession>A0A2K8Z1J0</accession>
<dbReference type="Proteomes" id="UP000232883">
    <property type="component" value="Chromosome"/>
</dbReference>
<organism evidence="2 3">
    <name type="scientific">Spirosoma pollinicola</name>
    <dbReference type="NCBI Taxonomy" id="2057025"/>
    <lineage>
        <taxon>Bacteria</taxon>
        <taxon>Pseudomonadati</taxon>
        <taxon>Bacteroidota</taxon>
        <taxon>Cytophagia</taxon>
        <taxon>Cytophagales</taxon>
        <taxon>Cytophagaceae</taxon>
        <taxon>Spirosoma</taxon>
    </lineage>
</organism>
<dbReference type="OrthoDB" id="948749at2"/>
<feature type="transmembrane region" description="Helical" evidence="1">
    <location>
        <begin position="91"/>
        <end position="111"/>
    </location>
</feature>
<dbReference type="AlphaFoldDB" id="A0A2K8Z1J0"/>
<gene>
    <name evidence="2" type="ORF">CWM47_18730</name>
</gene>
<evidence type="ECO:0000313" key="2">
    <source>
        <dbReference type="EMBL" id="AUD03684.1"/>
    </source>
</evidence>
<evidence type="ECO:0000256" key="1">
    <source>
        <dbReference type="SAM" id="Phobius"/>
    </source>
</evidence>
<keyword evidence="1" id="KW-0812">Transmembrane</keyword>
<feature type="transmembrane region" description="Helical" evidence="1">
    <location>
        <begin position="62"/>
        <end position="84"/>
    </location>
</feature>
<dbReference type="RefSeq" id="WP_100989751.1">
    <property type="nucleotide sequence ID" value="NZ_CP025096.1"/>
</dbReference>